<dbReference type="Pfam" id="PF00842">
    <property type="entry name" value="Ala_racemase_C"/>
    <property type="match status" value="1"/>
</dbReference>
<evidence type="ECO:0000256" key="2">
    <source>
        <dbReference type="ARBA" id="ARBA00001933"/>
    </source>
</evidence>
<gene>
    <name evidence="11" type="ORF">A6A05_13270</name>
</gene>
<comment type="function">
    <text evidence="7">Catalyzes the interconversion of L-alanine and D-alanine. May also act on other amino acids.</text>
</comment>
<evidence type="ECO:0000259" key="10">
    <source>
        <dbReference type="SMART" id="SM01005"/>
    </source>
</evidence>
<dbReference type="AlphaFoldDB" id="A0A178MLP3"/>
<dbReference type="SUPFAM" id="SSF51419">
    <property type="entry name" value="PLP-binding barrel"/>
    <property type="match status" value="1"/>
</dbReference>
<dbReference type="InterPro" id="IPR000821">
    <property type="entry name" value="Ala_racemase"/>
</dbReference>
<reference evidence="11 12" key="1">
    <citation type="submission" date="2016-04" db="EMBL/GenBank/DDBJ databases">
        <title>Draft genome sequence of freshwater magnetotactic bacteria Magnetospirillum marisnigri SP-1 and Magnetospirillum moscoviense BB-1.</title>
        <authorList>
            <person name="Koziaeva V."/>
            <person name="Dziuba M.V."/>
            <person name="Ivanov T.M."/>
            <person name="Kuznetsov B."/>
            <person name="Grouzdev D.S."/>
        </authorList>
    </citation>
    <scope>NUCLEOTIDE SEQUENCE [LARGE SCALE GENOMIC DNA]</scope>
    <source>
        <strain evidence="11 12">BB-1</strain>
    </source>
</reference>
<feature type="active site" description="Proton acceptor; specific for D-alanine" evidence="7">
    <location>
        <position position="39"/>
    </location>
</feature>
<dbReference type="SUPFAM" id="SSF50621">
    <property type="entry name" value="Alanine racemase C-terminal domain-like"/>
    <property type="match status" value="1"/>
</dbReference>
<dbReference type="GO" id="GO:0005829">
    <property type="term" value="C:cytosol"/>
    <property type="evidence" value="ECO:0007669"/>
    <property type="project" value="TreeGrafter"/>
</dbReference>
<dbReference type="GO" id="GO:0030632">
    <property type="term" value="P:D-alanine biosynthetic process"/>
    <property type="evidence" value="ECO:0007669"/>
    <property type="project" value="UniProtKB-UniRule"/>
</dbReference>
<dbReference type="GO" id="GO:0008784">
    <property type="term" value="F:alanine racemase activity"/>
    <property type="evidence" value="ECO:0007669"/>
    <property type="project" value="UniProtKB-UniRule"/>
</dbReference>
<dbReference type="EC" id="5.1.1.1" evidence="4 7"/>
<dbReference type="CDD" id="cd00430">
    <property type="entry name" value="PLPDE_III_AR"/>
    <property type="match status" value="1"/>
</dbReference>
<organism evidence="11 12">
    <name type="scientific">Magnetospirillum moscoviense</name>
    <dbReference type="NCBI Taxonomy" id="1437059"/>
    <lineage>
        <taxon>Bacteria</taxon>
        <taxon>Pseudomonadati</taxon>
        <taxon>Pseudomonadota</taxon>
        <taxon>Alphaproteobacteria</taxon>
        <taxon>Rhodospirillales</taxon>
        <taxon>Rhodospirillaceae</taxon>
        <taxon>Magnetospirillum</taxon>
    </lineage>
</organism>
<dbReference type="InterPro" id="IPR009006">
    <property type="entry name" value="Ala_racemase/Decarboxylase_C"/>
</dbReference>
<evidence type="ECO:0000256" key="1">
    <source>
        <dbReference type="ARBA" id="ARBA00000316"/>
    </source>
</evidence>
<keyword evidence="5 7" id="KW-0663">Pyridoxal phosphate</keyword>
<comment type="pathway">
    <text evidence="7">Amino-acid biosynthesis; D-alanine biosynthesis; D-alanine from L-alanine: step 1/1.</text>
</comment>
<accession>A0A178MLP3</accession>
<dbReference type="PANTHER" id="PTHR30511:SF0">
    <property type="entry name" value="ALANINE RACEMASE, CATABOLIC-RELATED"/>
    <property type="match status" value="1"/>
</dbReference>
<keyword evidence="12" id="KW-1185">Reference proteome</keyword>
<dbReference type="HAMAP" id="MF_01201">
    <property type="entry name" value="Ala_racemase"/>
    <property type="match status" value="1"/>
</dbReference>
<dbReference type="RefSeq" id="WP_068501314.1">
    <property type="nucleotide sequence ID" value="NZ_LWQU01000145.1"/>
</dbReference>
<feature type="modified residue" description="N6-(pyridoxal phosphate)lysine" evidence="7 8">
    <location>
        <position position="39"/>
    </location>
</feature>
<dbReference type="InterPro" id="IPR001608">
    <property type="entry name" value="Ala_racemase_N"/>
</dbReference>
<dbReference type="InterPro" id="IPR020622">
    <property type="entry name" value="Ala_racemase_pyridoxalP-BS"/>
</dbReference>
<comment type="caution">
    <text evidence="11">The sequence shown here is derived from an EMBL/GenBank/DDBJ whole genome shotgun (WGS) entry which is preliminary data.</text>
</comment>
<dbReference type="Proteomes" id="UP000078543">
    <property type="component" value="Unassembled WGS sequence"/>
</dbReference>
<dbReference type="EMBL" id="LWQU01000145">
    <property type="protein sequence ID" value="OAN49630.1"/>
    <property type="molecule type" value="Genomic_DNA"/>
</dbReference>
<feature type="binding site" evidence="7 9">
    <location>
        <position position="308"/>
    </location>
    <ligand>
        <name>substrate</name>
    </ligand>
</feature>
<dbReference type="PRINTS" id="PR00992">
    <property type="entry name" value="ALARACEMASE"/>
</dbReference>
<comment type="similarity">
    <text evidence="3 7">Belongs to the alanine racemase family.</text>
</comment>
<dbReference type="PANTHER" id="PTHR30511">
    <property type="entry name" value="ALANINE RACEMASE"/>
    <property type="match status" value="1"/>
</dbReference>
<dbReference type="Gene3D" id="3.20.20.10">
    <property type="entry name" value="Alanine racemase"/>
    <property type="match status" value="1"/>
</dbReference>
<dbReference type="SMART" id="SM01005">
    <property type="entry name" value="Ala_racemase_C"/>
    <property type="match status" value="1"/>
</dbReference>
<dbReference type="Pfam" id="PF01168">
    <property type="entry name" value="Ala_racemase_N"/>
    <property type="match status" value="1"/>
</dbReference>
<feature type="domain" description="Alanine racemase C-terminal" evidence="10">
    <location>
        <begin position="239"/>
        <end position="365"/>
    </location>
</feature>
<dbReference type="OrthoDB" id="9813814at2"/>
<dbReference type="Gene3D" id="2.40.37.10">
    <property type="entry name" value="Lyase, Ornithine Decarboxylase, Chain A, domain 1"/>
    <property type="match status" value="1"/>
</dbReference>
<dbReference type="NCBIfam" id="TIGR00492">
    <property type="entry name" value="alr"/>
    <property type="match status" value="1"/>
</dbReference>
<dbReference type="STRING" id="1437059.A6A05_13270"/>
<evidence type="ECO:0000313" key="11">
    <source>
        <dbReference type="EMBL" id="OAN49630.1"/>
    </source>
</evidence>
<proteinExistence type="inferred from homology"/>
<evidence type="ECO:0000256" key="5">
    <source>
        <dbReference type="ARBA" id="ARBA00022898"/>
    </source>
</evidence>
<dbReference type="InterPro" id="IPR011079">
    <property type="entry name" value="Ala_racemase_C"/>
</dbReference>
<evidence type="ECO:0000256" key="7">
    <source>
        <dbReference type="HAMAP-Rule" id="MF_01201"/>
    </source>
</evidence>
<evidence type="ECO:0000256" key="3">
    <source>
        <dbReference type="ARBA" id="ARBA00007880"/>
    </source>
</evidence>
<comment type="catalytic activity">
    <reaction evidence="1 7">
        <text>L-alanine = D-alanine</text>
        <dbReference type="Rhea" id="RHEA:20249"/>
        <dbReference type="ChEBI" id="CHEBI:57416"/>
        <dbReference type="ChEBI" id="CHEBI:57972"/>
        <dbReference type="EC" id="5.1.1.1"/>
    </reaction>
</comment>
<name>A0A178MLP3_9PROT</name>
<protein>
    <recommendedName>
        <fullName evidence="4 7">Alanine racemase</fullName>
        <ecNumber evidence="4 7">5.1.1.1</ecNumber>
    </recommendedName>
</protein>
<comment type="cofactor">
    <cofactor evidence="2 7 8">
        <name>pyridoxal 5'-phosphate</name>
        <dbReference type="ChEBI" id="CHEBI:597326"/>
    </cofactor>
</comment>
<feature type="active site" description="Proton acceptor; specific for L-alanine" evidence="7">
    <location>
        <position position="260"/>
    </location>
</feature>
<evidence type="ECO:0000256" key="8">
    <source>
        <dbReference type="PIRSR" id="PIRSR600821-50"/>
    </source>
</evidence>
<dbReference type="UniPathway" id="UPA00042">
    <property type="reaction ID" value="UER00497"/>
</dbReference>
<dbReference type="GO" id="GO:0030170">
    <property type="term" value="F:pyridoxal phosphate binding"/>
    <property type="evidence" value="ECO:0007669"/>
    <property type="project" value="UniProtKB-UniRule"/>
</dbReference>
<dbReference type="PROSITE" id="PS00395">
    <property type="entry name" value="ALANINE_RACEMASE"/>
    <property type="match status" value="1"/>
</dbReference>
<feature type="binding site" evidence="7 9">
    <location>
        <position position="137"/>
    </location>
    <ligand>
        <name>substrate</name>
    </ligand>
</feature>
<evidence type="ECO:0000256" key="4">
    <source>
        <dbReference type="ARBA" id="ARBA00013089"/>
    </source>
</evidence>
<evidence type="ECO:0000256" key="9">
    <source>
        <dbReference type="PIRSR" id="PIRSR600821-52"/>
    </source>
</evidence>
<evidence type="ECO:0000313" key="12">
    <source>
        <dbReference type="Proteomes" id="UP000078543"/>
    </source>
</evidence>
<sequence length="369" mass="38671">MTAHDRAPALLTVDLDAVVANWRAITARAPGAEAAAVVKADAYGLGAGPVARALEAAGCRTFFVATIDEGIDLREDLPDSRILVLGGPLPGTAADMAAHGLIPVLNSLEQVGQWVGLARASEQELEAALHLDTGMSRLGLDQAAVADLADNPAMLGGIRTTLVMSHMACADEPEHPKNREQLELFTHATRRLGVAARLSLAASSTVFLGPDYHFDLVRPGAALYGLNPVPGQPNPLTGVVRLEARILQVRDVDSPQTVGYGATHRFTGKTKVAVVAAGYADGLFRSLGNRGFGMIGGVRVPVVGRISMDLTTFDVSAVAPELARPGALIELIGDCHPADELAAEAGTIGYEVLTALGRRYHRTYLGDDA</sequence>
<keyword evidence="6 7" id="KW-0413">Isomerase</keyword>
<dbReference type="InterPro" id="IPR029066">
    <property type="entry name" value="PLP-binding_barrel"/>
</dbReference>
<evidence type="ECO:0000256" key="6">
    <source>
        <dbReference type="ARBA" id="ARBA00023235"/>
    </source>
</evidence>